<proteinExistence type="predicted"/>
<accession>A0A926VCU9</accession>
<feature type="coiled-coil region" evidence="1">
    <location>
        <begin position="47"/>
        <end position="88"/>
    </location>
</feature>
<evidence type="ECO:0000256" key="1">
    <source>
        <dbReference type="SAM" id="Coils"/>
    </source>
</evidence>
<reference evidence="3" key="2">
    <citation type="submission" date="2020-08" db="EMBL/GenBank/DDBJ databases">
        <authorList>
            <person name="Chen M."/>
            <person name="Teng W."/>
            <person name="Zhao L."/>
            <person name="Hu C."/>
            <person name="Zhou Y."/>
            <person name="Han B."/>
            <person name="Song L."/>
            <person name="Shu W."/>
        </authorList>
    </citation>
    <scope>NUCLEOTIDE SEQUENCE</scope>
    <source>
        <strain evidence="3">FACHB-1375</strain>
    </source>
</reference>
<sequence>MMTEEVMVSCQIPQDWKRQIEQIAAQRKKQSAQIIYEAIAQYLGEDIQTVDNRLLALEKEMPTLQKEVTQLNTTVKNLQEKLQAAASIITISYPPSVNLPQNVQKSQPTDYNDDDFPDDEPDEILYGFLEPEDR</sequence>
<keyword evidence="1" id="KW-0175">Coiled coil</keyword>
<name>A0A926VCU9_9CYAN</name>
<reference evidence="3" key="1">
    <citation type="journal article" date="2015" name="ISME J.">
        <title>Draft Genome Sequence of Streptomyces incarnatus NRRL8089, which Produces the Nucleoside Antibiotic Sinefungin.</title>
        <authorList>
            <person name="Oshima K."/>
            <person name="Hattori M."/>
            <person name="Shimizu H."/>
            <person name="Fukuda K."/>
            <person name="Nemoto M."/>
            <person name="Inagaki K."/>
            <person name="Tamura T."/>
        </authorList>
    </citation>
    <scope>NUCLEOTIDE SEQUENCE</scope>
    <source>
        <strain evidence="3">FACHB-1375</strain>
    </source>
</reference>
<protein>
    <submittedName>
        <fullName evidence="3">Uncharacterized protein</fullName>
    </submittedName>
</protein>
<keyword evidence="4" id="KW-1185">Reference proteome</keyword>
<feature type="compositionally biased region" description="Acidic residues" evidence="2">
    <location>
        <begin position="111"/>
        <end position="123"/>
    </location>
</feature>
<dbReference type="AlphaFoldDB" id="A0A926VCU9"/>
<comment type="caution">
    <text evidence="3">The sequence shown here is derived from an EMBL/GenBank/DDBJ whole genome shotgun (WGS) entry which is preliminary data.</text>
</comment>
<evidence type="ECO:0000256" key="2">
    <source>
        <dbReference type="SAM" id="MobiDB-lite"/>
    </source>
</evidence>
<organism evidence="3 4">
    <name type="scientific">Aerosakkonema funiforme FACHB-1375</name>
    <dbReference type="NCBI Taxonomy" id="2949571"/>
    <lineage>
        <taxon>Bacteria</taxon>
        <taxon>Bacillati</taxon>
        <taxon>Cyanobacteriota</taxon>
        <taxon>Cyanophyceae</taxon>
        <taxon>Oscillatoriophycideae</taxon>
        <taxon>Aerosakkonematales</taxon>
        <taxon>Aerosakkonemataceae</taxon>
        <taxon>Aerosakkonema</taxon>
    </lineage>
</organism>
<dbReference type="Proteomes" id="UP000641646">
    <property type="component" value="Unassembled WGS sequence"/>
</dbReference>
<dbReference type="EMBL" id="JACJPW010000022">
    <property type="protein sequence ID" value="MBD2181531.1"/>
    <property type="molecule type" value="Genomic_DNA"/>
</dbReference>
<dbReference type="RefSeq" id="WP_190464340.1">
    <property type="nucleotide sequence ID" value="NZ_JACJPW010000022.1"/>
</dbReference>
<evidence type="ECO:0000313" key="4">
    <source>
        <dbReference type="Proteomes" id="UP000641646"/>
    </source>
</evidence>
<feature type="compositionally biased region" description="Polar residues" evidence="2">
    <location>
        <begin position="95"/>
        <end position="110"/>
    </location>
</feature>
<gene>
    <name evidence="3" type="ORF">H6G03_10490</name>
</gene>
<feature type="region of interest" description="Disordered" evidence="2">
    <location>
        <begin position="95"/>
        <end position="134"/>
    </location>
</feature>
<evidence type="ECO:0000313" key="3">
    <source>
        <dbReference type="EMBL" id="MBD2181531.1"/>
    </source>
</evidence>